<dbReference type="SMART" id="SM00401">
    <property type="entry name" value="ZnF_GATA"/>
    <property type="match status" value="1"/>
</dbReference>
<feature type="compositionally biased region" description="Basic and acidic residues" evidence="8">
    <location>
        <begin position="235"/>
        <end position="249"/>
    </location>
</feature>
<evidence type="ECO:0000256" key="3">
    <source>
        <dbReference type="ARBA" id="ARBA00022833"/>
    </source>
</evidence>
<name>A0A9Q1KGK0_9CARY</name>
<dbReference type="PROSITE" id="PS50114">
    <property type="entry name" value="GATA_ZN_FINGER_2"/>
    <property type="match status" value="1"/>
</dbReference>
<dbReference type="OrthoDB" id="2162994at2759"/>
<evidence type="ECO:0000256" key="2">
    <source>
        <dbReference type="ARBA" id="ARBA00022771"/>
    </source>
</evidence>
<proteinExistence type="predicted"/>
<feature type="compositionally biased region" description="Basic residues" evidence="8">
    <location>
        <begin position="253"/>
        <end position="264"/>
    </location>
</feature>
<comment type="caution">
    <text evidence="10">The sequence shown here is derived from an EMBL/GenBank/DDBJ whole genome shotgun (WGS) entry which is preliminary data.</text>
</comment>
<feature type="compositionally biased region" description="Polar residues" evidence="8">
    <location>
        <begin position="279"/>
        <end position="288"/>
    </location>
</feature>
<evidence type="ECO:0000259" key="9">
    <source>
        <dbReference type="PROSITE" id="PS50114"/>
    </source>
</evidence>
<keyword evidence="1" id="KW-0479">Metal-binding</keyword>
<feature type="region of interest" description="Disordered" evidence="8">
    <location>
        <begin position="211"/>
        <end position="264"/>
    </location>
</feature>
<dbReference type="InterPro" id="IPR052138">
    <property type="entry name" value="GATA_ZnFinger_Domain"/>
</dbReference>
<dbReference type="Gene3D" id="3.30.50.10">
    <property type="entry name" value="Erythroid Transcription Factor GATA-1, subunit A"/>
    <property type="match status" value="1"/>
</dbReference>
<dbReference type="SUPFAM" id="SSF57716">
    <property type="entry name" value="Glucocorticoid receptor-like (DNA-binding domain)"/>
    <property type="match status" value="1"/>
</dbReference>
<evidence type="ECO:0000256" key="4">
    <source>
        <dbReference type="ARBA" id="ARBA00023015"/>
    </source>
</evidence>
<reference evidence="10" key="1">
    <citation type="submission" date="2022-04" db="EMBL/GenBank/DDBJ databases">
        <title>Carnegiea gigantea Genome sequencing and assembly v2.</title>
        <authorList>
            <person name="Copetti D."/>
            <person name="Sanderson M.J."/>
            <person name="Burquez A."/>
            <person name="Wojciechowski M.F."/>
        </authorList>
    </citation>
    <scope>NUCLEOTIDE SEQUENCE</scope>
    <source>
        <strain evidence="10">SGP5-SGP5p</strain>
        <tissue evidence="10">Aerial part</tissue>
    </source>
</reference>
<sequence length="323" mass="35674">MSPVYLNPPPSSPIPFLEFKGDVPAASSFSYLDKCHASDHPEGLAIEYSSWHPQDKVEKVLSNDKPNEVGQVLQASSWPQNYMGDGSGCSYGHSSNHKDQDKIKIVTNNEQKQSKKWKPSKIRIMQKMMTTSKNIGDHKLQHDLGQQRYTSNICRNNSSNNNHNNNNNGIRVCVDCHTTTTPLWRSGPQGPKTLCNACGIRQRKARRAAMAAAASAELPKGGIESSPSSVSMEAPKPKIHDEDESERSGLNHHGSHPLPLKKRGKITFENVSDPAGNDDNYNSYNAKSQRAFPRDEEEGAILLMALSCGLACSSWGYLEQMLN</sequence>
<evidence type="ECO:0000256" key="6">
    <source>
        <dbReference type="ARBA" id="ARBA00023163"/>
    </source>
</evidence>
<dbReference type="GO" id="GO:0043565">
    <property type="term" value="F:sequence-specific DNA binding"/>
    <property type="evidence" value="ECO:0007669"/>
    <property type="project" value="InterPro"/>
</dbReference>
<keyword evidence="6" id="KW-0804">Transcription</keyword>
<evidence type="ECO:0000256" key="1">
    <source>
        <dbReference type="ARBA" id="ARBA00022723"/>
    </source>
</evidence>
<evidence type="ECO:0000313" key="10">
    <source>
        <dbReference type="EMBL" id="KAJ8442852.1"/>
    </source>
</evidence>
<keyword evidence="4" id="KW-0805">Transcription regulation</keyword>
<gene>
    <name evidence="10" type="ORF">Cgig2_016318</name>
</gene>
<dbReference type="GO" id="GO:0008270">
    <property type="term" value="F:zinc ion binding"/>
    <property type="evidence" value="ECO:0007669"/>
    <property type="project" value="UniProtKB-KW"/>
</dbReference>
<dbReference type="GO" id="GO:0006355">
    <property type="term" value="P:regulation of DNA-templated transcription"/>
    <property type="evidence" value="ECO:0007669"/>
    <property type="project" value="InterPro"/>
</dbReference>
<dbReference type="PANTHER" id="PTHR47255:SF4">
    <property type="entry name" value="GATA ZINC FINGER DOMAIN-CONTAINING PROTEIN 12"/>
    <property type="match status" value="1"/>
</dbReference>
<keyword evidence="3" id="KW-0862">Zinc</keyword>
<dbReference type="InterPro" id="IPR000679">
    <property type="entry name" value="Znf_GATA"/>
</dbReference>
<keyword evidence="2 7" id="KW-0863">Zinc-finger</keyword>
<dbReference type="CDD" id="cd00202">
    <property type="entry name" value="ZnF_GATA"/>
    <property type="match status" value="1"/>
</dbReference>
<keyword evidence="5" id="KW-0238">DNA-binding</keyword>
<evidence type="ECO:0000256" key="5">
    <source>
        <dbReference type="ARBA" id="ARBA00023125"/>
    </source>
</evidence>
<dbReference type="Proteomes" id="UP001153076">
    <property type="component" value="Unassembled WGS sequence"/>
</dbReference>
<feature type="domain" description="GATA-type" evidence="9">
    <location>
        <begin position="167"/>
        <end position="203"/>
    </location>
</feature>
<dbReference type="PROSITE" id="PS00344">
    <property type="entry name" value="GATA_ZN_FINGER_1"/>
    <property type="match status" value="1"/>
</dbReference>
<evidence type="ECO:0000313" key="11">
    <source>
        <dbReference type="Proteomes" id="UP001153076"/>
    </source>
</evidence>
<organism evidence="10 11">
    <name type="scientific">Carnegiea gigantea</name>
    <dbReference type="NCBI Taxonomy" id="171969"/>
    <lineage>
        <taxon>Eukaryota</taxon>
        <taxon>Viridiplantae</taxon>
        <taxon>Streptophyta</taxon>
        <taxon>Embryophyta</taxon>
        <taxon>Tracheophyta</taxon>
        <taxon>Spermatophyta</taxon>
        <taxon>Magnoliopsida</taxon>
        <taxon>eudicotyledons</taxon>
        <taxon>Gunneridae</taxon>
        <taxon>Pentapetalae</taxon>
        <taxon>Caryophyllales</taxon>
        <taxon>Cactineae</taxon>
        <taxon>Cactaceae</taxon>
        <taxon>Cactoideae</taxon>
        <taxon>Echinocereeae</taxon>
        <taxon>Carnegiea</taxon>
    </lineage>
</organism>
<evidence type="ECO:0000256" key="7">
    <source>
        <dbReference type="PROSITE-ProRule" id="PRU00094"/>
    </source>
</evidence>
<protein>
    <recommendedName>
        <fullName evidence="9">GATA-type domain-containing protein</fullName>
    </recommendedName>
</protein>
<dbReference type="PANTHER" id="PTHR47255">
    <property type="entry name" value="GATA TRANSCRIPTION FACTOR 22-RELATED"/>
    <property type="match status" value="1"/>
</dbReference>
<dbReference type="Pfam" id="PF00320">
    <property type="entry name" value="GATA"/>
    <property type="match status" value="1"/>
</dbReference>
<keyword evidence="11" id="KW-1185">Reference proteome</keyword>
<dbReference type="InterPro" id="IPR013088">
    <property type="entry name" value="Znf_NHR/GATA"/>
</dbReference>
<feature type="region of interest" description="Disordered" evidence="8">
    <location>
        <begin position="269"/>
        <end position="288"/>
    </location>
</feature>
<accession>A0A9Q1KGK0</accession>
<dbReference type="EMBL" id="JAKOGI010000133">
    <property type="protein sequence ID" value="KAJ8442852.1"/>
    <property type="molecule type" value="Genomic_DNA"/>
</dbReference>
<evidence type="ECO:0000256" key="8">
    <source>
        <dbReference type="SAM" id="MobiDB-lite"/>
    </source>
</evidence>
<dbReference type="AlphaFoldDB" id="A0A9Q1KGK0"/>